<reference evidence="14 15" key="2">
    <citation type="submission" date="2018-11" db="EMBL/GenBank/DDBJ databases">
        <authorList>
            <consortium name="Pathogen Informatics"/>
        </authorList>
    </citation>
    <scope>NUCLEOTIDE SEQUENCE [LARGE SCALE GENOMIC DNA]</scope>
</reference>
<evidence type="ECO:0000256" key="13">
    <source>
        <dbReference type="PIRSR" id="PIRSR601233-3"/>
    </source>
</evidence>
<dbReference type="STRING" id="102285.A0A158QGZ0"/>
<dbReference type="EMBL" id="UZAE01000401">
    <property type="protein sequence ID" value="VDN96991.1"/>
    <property type="molecule type" value="Genomic_DNA"/>
</dbReference>
<dbReference type="WBParaSite" id="HNAJ_0000113201-mRNA-1">
    <property type="protein sequence ID" value="HNAJ_0000113201-mRNA-1"/>
    <property type="gene ID" value="HNAJ_0000113201"/>
</dbReference>
<proteinExistence type="inferred from homology"/>
<dbReference type="AlphaFoldDB" id="A0A158QGZ0"/>
<evidence type="ECO:0000256" key="4">
    <source>
        <dbReference type="ARBA" id="ARBA00022723"/>
    </source>
</evidence>
<keyword evidence="6 10" id="KW-0342">GTP-binding</keyword>
<comment type="catalytic activity">
    <reaction evidence="8 10">
        <text>a 3'-end 3'-phospho-ribonucleotide-RNA + a 5'-end dephospho-ribonucleoside-RNA + GTP = a ribonucleotidyl-ribonucleotide-RNA + GMP + diphosphate</text>
        <dbReference type="Rhea" id="RHEA:68076"/>
        <dbReference type="Rhea" id="RHEA-COMP:10463"/>
        <dbReference type="Rhea" id="RHEA-COMP:13936"/>
        <dbReference type="Rhea" id="RHEA-COMP:17355"/>
        <dbReference type="ChEBI" id="CHEBI:33019"/>
        <dbReference type="ChEBI" id="CHEBI:37565"/>
        <dbReference type="ChEBI" id="CHEBI:58115"/>
        <dbReference type="ChEBI" id="CHEBI:83062"/>
        <dbReference type="ChEBI" id="CHEBI:138284"/>
        <dbReference type="ChEBI" id="CHEBI:173118"/>
        <dbReference type="EC" id="6.5.1.8"/>
    </reaction>
</comment>
<feature type="binding site" evidence="10 12">
    <location>
        <begin position="226"/>
        <end position="230"/>
    </location>
    <ligand>
        <name>GMP</name>
        <dbReference type="ChEBI" id="CHEBI:58115"/>
    </ligand>
</feature>
<dbReference type="FunFam" id="3.90.1860.10:FF:000001">
    <property type="entry name" value="tRNA-splicing ligase RtcB homolog"/>
    <property type="match status" value="1"/>
</dbReference>
<feature type="binding site" evidence="10 13">
    <location>
        <position position="119"/>
    </location>
    <ligand>
        <name>Mn(2+)</name>
        <dbReference type="ChEBI" id="CHEBI:29035"/>
        <label>1</label>
    </ligand>
</feature>
<dbReference type="Proteomes" id="UP000278807">
    <property type="component" value="Unassembled WGS sequence"/>
</dbReference>
<evidence type="ECO:0000256" key="9">
    <source>
        <dbReference type="ARBA" id="ARBA00049514"/>
    </source>
</evidence>
<keyword evidence="7 10" id="KW-0464">Manganese</keyword>
<evidence type="ECO:0000256" key="5">
    <source>
        <dbReference type="ARBA" id="ARBA00022741"/>
    </source>
</evidence>
<reference evidence="16" key="1">
    <citation type="submission" date="2016-04" db="UniProtKB">
        <authorList>
            <consortium name="WormBaseParasite"/>
        </authorList>
    </citation>
    <scope>IDENTIFICATION</scope>
</reference>
<dbReference type="GO" id="GO:0072669">
    <property type="term" value="C:tRNA-splicing ligase complex"/>
    <property type="evidence" value="ECO:0007669"/>
    <property type="project" value="UniProtKB-UniRule"/>
</dbReference>
<dbReference type="GO" id="GO:0005634">
    <property type="term" value="C:nucleus"/>
    <property type="evidence" value="ECO:0007669"/>
    <property type="project" value="TreeGrafter"/>
</dbReference>
<evidence type="ECO:0000313" key="15">
    <source>
        <dbReference type="Proteomes" id="UP000278807"/>
    </source>
</evidence>
<evidence type="ECO:0000256" key="2">
    <source>
        <dbReference type="ARBA" id="ARBA00022598"/>
    </source>
</evidence>
<evidence type="ECO:0000256" key="3">
    <source>
        <dbReference type="ARBA" id="ARBA00022694"/>
    </source>
</evidence>
<dbReference type="PANTHER" id="PTHR11118">
    <property type="entry name" value="RNA-SPLICING LIGASE RTCB HOMOLOG"/>
    <property type="match status" value="1"/>
</dbReference>
<comment type="catalytic activity">
    <reaction evidence="9 10">
        <text>a 3'-end 2',3'-cyclophospho-ribonucleotide-RNA + a 5'-end dephospho-ribonucleoside-RNA + GTP + H2O = a ribonucleotidyl-ribonucleotide-RNA + GMP + diphosphate + H(+)</text>
        <dbReference type="Rhea" id="RHEA:68080"/>
        <dbReference type="Rhea" id="RHEA-COMP:10464"/>
        <dbReference type="Rhea" id="RHEA-COMP:13936"/>
        <dbReference type="Rhea" id="RHEA-COMP:17355"/>
        <dbReference type="ChEBI" id="CHEBI:15377"/>
        <dbReference type="ChEBI" id="CHEBI:15378"/>
        <dbReference type="ChEBI" id="CHEBI:33019"/>
        <dbReference type="ChEBI" id="CHEBI:37565"/>
        <dbReference type="ChEBI" id="CHEBI:58115"/>
        <dbReference type="ChEBI" id="CHEBI:83064"/>
        <dbReference type="ChEBI" id="CHEBI:138284"/>
        <dbReference type="ChEBI" id="CHEBI:173118"/>
        <dbReference type="EC" id="6.5.1.8"/>
    </reaction>
</comment>
<dbReference type="PROSITE" id="PS01288">
    <property type="entry name" value="UPF0027"/>
    <property type="match status" value="1"/>
</dbReference>
<evidence type="ECO:0000256" key="7">
    <source>
        <dbReference type="ARBA" id="ARBA00023211"/>
    </source>
</evidence>
<feature type="binding site" evidence="10 12">
    <location>
        <begin position="402"/>
        <end position="405"/>
    </location>
    <ligand>
        <name>GMP</name>
        <dbReference type="ChEBI" id="CHEBI:58115"/>
    </ligand>
</feature>
<evidence type="ECO:0000256" key="8">
    <source>
        <dbReference type="ARBA" id="ARBA00047746"/>
    </source>
</evidence>
<comment type="cofactor">
    <cofactor evidence="10 13">
        <name>Mn(2+)</name>
        <dbReference type="ChEBI" id="CHEBI:29035"/>
    </cofactor>
    <text evidence="10 13">Binds 2 manganese ions per subunit.</text>
</comment>
<keyword evidence="15" id="KW-1185">Reference proteome</keyword>
<dbReference type="PANTHER" id="PTHR11118:SF1">
    <property type="entry name" value="RNA-SPLICING LIGASE RTCB HOMOLOG"/>
    <property type="match status" value="1"/>
</dbReference>
<dbReference type="InterPro" id="IPR027513">
    <property type="entry name" value="RtcB_euk"/>
</dbReference>
<feature type="binding site" evidence="10">
    <location>
        <position position="122"/>
    </location>
    <ligand>
        <name>Mn(2+)</name>
        <dbReference type="ChEBI" id="CHEBI:29035"/>
        <label>2</label>
    </ligand>
</feature>
<evidence type="ECO:0000256" key="12">
    <source>
        <dbReference type="PIRSR" id="PIRSR601233-2"/>
    </source>
</evidence>
<name>A0A158QGZ0_RODNA</name>
<evidence type="ECO:0000313" key="14">
    <source>
        <dbReference type="EMBL" id="VDN96991.1"/>
    </source>
</evidence>
<keyword evidence="2 10" id="KW-0436">Ligase</keyword>
<evidence type="ECO:0000256" key="1">
    <source>
        <dbReference type="ARBA" id="ARBA00008071"/>
    </source>
</evidence>
<feature type="binding site" evidence="10 12">
    <location>
        <begin position="353"/>
        <end position="354"/>
    </location>
    <ligand>
        <name>GMP</name>
        <dbReference type="ChEBI" id="CHEBI:58115"/>
    </ligand>
</feature>
<dbReference type="OrthoDB" id="10249697at2759"/>
<feature type="binding site" evidence="10 13">
    <location>
        <position position="227"/>
    </location>
    <ligand>
        <name>Mn(2+)</name>
        <dbReference type="ChEBI" id="CHEBI:29035"/>
        <label>1</label>
    </ligand>
</feature>
<gene>
    <name evidence="14" type="ORF">HNAJ_LOCUS1132</name>
</gene>
<keyword evidence="3 10" id="KW-0819">tRNA processing</keyword>
<comment type="caution">
    <text evidence="10">Lacks conserved residue(s) required for the propagation of feature annotation.</text>
</comment>
<feature type="binding site" evidence="10 12">
    <location>
        <begin position="428"/>
        <end position="431"/>
    </location>
    <ligand>
        <name>GMP</name>
        <dbReference type="ChEBI" id="CHEBI:58115"/>
    </ligand>
</feature>
<evidence type="ECO:0000256" key="10">
    <source>
        <dbReference type="HAMAP-Rule" id="MF_03144"/>
    </source>
</evidence>
<evidence type="ECO:0000256" key="11">
    <source>
        <dbReference type="PIRSR" id="PIRSR601233-1"/>
    </source>
</evidence>
<feature type="binding site" evidence="10 13">
    <location>
        <position position="353"/>
    </location>
    <ligand>
        <name>Mn(2+)</name>
        <dbReference type="ChEBI" id="CHEBI:29035"/>
        <label>2</label>
    </ligand>
</feature>
<protein>
    <recommendedName>
        <fullName evidence="10">RNA-splicing ligase RtcB homolog</fullName>
        <ecNumber evidence="10">6.5.1.8</ecNumber>
    </recommendedName>
    <alternativeName>
        <fullName evidence="10">3'-phosphate/5'-hydroxy nucleic acid ligase</fullName>
    </alternativeName>
</protein>
<feature type="binding site" evidence="10 13">
    <location>
        <position position="259"/>
    </location>
    <ligand>
        <name>Mn(2+)</name>
        <dbReference type="ChEBI" id="CHEBI:29035"/>
        <label>2</label>
    </ligand>
</feature>
<organism evidence="16">
    <name type="scientific">Rodentolepis nana</name>
    <name type="common">Dwarf tapeworm</name>
    <name type="synonym">Hymenolepis nana</name>
    <dbReference type="NCBI Taxonomy" id="102285"/>
    <lineage>
        <taxon>Eukaryota</taxon>
        <taxon>Metazoa</taxon>
        <taxon>Spiralia</taxon>
        <taxon>Lophotrochozoa</taxon>
        <taxon>Platyhelminthes</taxon>
        <taxon>Cestoda</taxon>
        <taxon>Eucestoda</taxon>
        <taxon>Cyclophyllidea</taxon>
        <taxon>Hymenolepididae</taxon>
        <taxon>Rodentolepis</taxon>
    </lineage>
</organism>
<comment type="function">
    <text evidence="10">Catalytic subunit of the tRNA-splicing ligase complex that acts by directly joining spliced tRNA halves to mature-sized tRNAs by incorporating the precursor-derived splice junction phosphate into the mature tRNA as a canonical 3',5'-phosphodiester. May act as an RNA ligase with broad substrate specificity, and may function toward other RNAs.</text>
</comment>
<feature type="binding site" evidence="10 12">
    <location>
        <position position="409"/>
    </location>
    <ligand>
        <name>GMP</name>
        <dbReference type="ChEBI" id="CHEBI:58115"/>
    </ligand>
</feature>
<dbReference type="GO" id="GO:0170057">
    <property type="term" value="F:RNA ligase (GTP) activity"/>
    <property type="evidence" value="ECO:0007669"/>
    <property type="project" value="UniProtKB-EC"/>
</dbReference>
<dbReference type="GO" id="GO:0005525">
    <property type="term" value="F:GTP binding"/>
    <property type="evidence" value="ECO:0007669"/>
    <property type="project" value="UniProtKB-KW"/>
</dbReference>
<dbReference type="SUPFAM" id="SSF103365">
    <property type="entry name" value="Hypothetical protein PH1602"/>
    <property type="match status" value="1"/>
</dbReference>
<dbReference type="HAMAP" id="MF_03144">
    <property type="entry name" value="RtcB_euk"/>
    <property type="match status" value="1"/>
</dbReference>
<dbReference type="InterPro" id="IPR036025">
    <property type="entry name" value="RtcB-like_sf"/>
</dbReference>
<dbReference type="GO" id="GO:0003972">
    <property type="term" value="F:RNA ligase (ATP) activity"/>
    <property type="evidence" value="ECO:0007669"/>
    <property type="project" value="TreeGrafter"/>
</dbReference>
<keyword evidence="4 10" id="KW-0479">Metal-binding</keyword>
<dbReference type="InterPro" id="IPR001233">
    <property type="entry name" value="RtcB"/>
</dbReference>
<evidence type="ECO:0000313" key="16">
    <source>
        <dbReference type="WBParaSite" id="HNAJ_0000113201-mRNA-1"/>
    </source>
</evidence>
<dbReference type="GO" id="GO:0006388">
    <property type="term" value="P:tRNA splicing, via endonucleolytic cleavage and ligation"/>
    <property type="evidence" value="ECO:0007669"/>
    <property type="project" value="UniProtKB-UniRule"/>
</dbReference>
<dbReference type="Gene3D" id="3.90.1860.10">
    <property type="entry name" value="tRNA-splicing ligase RtcB"/>
    <property type="match status" value="1"/>
</dbReference>
<sequence length="672" mass="74256">MPRTYEQELEFLEKISPCCWKIKKGFVPDMKVEGVFYVNDFLGKLMFDELRQFSTSGDYGGFLPGMKQIANVAALPGIVHRSVGLPDVHSGYGFAIGNMAAFDMADPMAVVSPGGVGFDINCGVRLLRTNLTLKDVLPVKEQLTQALFDHIPVGVGSKGIIPMNARNLDEALEMGMDWSLREGYVWADDKEHCEEYGRMLQANPNKVSLRAKKRGLPQLGTLGAGNHYAEIQVVEEIFDRHAASKMGIDQLNQVVLMIHCGSRGLGHQVATDALQEMERVMKRDNIVVNDRQLACARIDSPEGQDYLAAMAAAANYAWVNRSSMTFLSRQAFAKMFNSTPDDLDMHVIYDVSHNIAKVEEHWVNGKPTQLLVHRKGSTRAFPPHHPLIPVDYQLTGQPVLIGGTMGTCSYVLTGTDKAMTETFGSTCHGAGRAISRAKSRRTLEYSDVLAKLQENGISIRVASPKLVMEEAPESYKNVTDVVNTLVLPRGWNQFKSPQTAPNRCYQRLILILVCALFLRMHILSALFHMSELSDKDQEVLGNTAEDIDNALRCRDEVIGDDQGDMASKSRMTIPFAPPTLDGGALLLSRYGIQDSGLFRMYELISTPPSDESDLAKLSRTFKSVPLFASFISGATAGCLAVPGIFNQFTHSNQLTVWRTKEMAKVCTFCSIV</sequence>
<accession>A0A158QGZ0</accession>
<comment type="miscellaneous">
    <text evidence="10">Ligation probably proceeds through 3 nucleotidyl transfer steps, with 2',3'-cyclic phosphate termini being hydrolyzed to 3'-P termini in a step that precedes 3'-P activation with GMP. In the first nucleotidyl transfer step, RTCB reacts with GTP to form a covalent RTCB-histidine-GMP intermediate with release of PPi; in the second step, the GMP moiety is transferred to the RNA 3'-P; in the third step, the 5'-OH from the opposite RNA strand attacks the activated 3'-P to form a 3',5'-phosphodiester bond and release GMP.</text>
</comment>
<comment type="subunit">
    <text evidence="10">Catalytic component of the tRNA-splicing ligase complex.</text>
</comment>
<feature type="active site" description="GMP-histidine intermediate" evidence="10 11">
    <location>
        <position position="428"/>
    </location>
</feature>
<evidence type="ECO:0000256" key="6">
    <source>
        <dbReference type="ARBA" id="ARBA00023134"/>
    </source>
</evidence>
<comment type="similarity">
    <text evidence="1 10">Belongs to the RtcB family.</text>
</comment>
<dbReference type="Pfam" id="PF01139">
    <property type="entry name" value="RtcB"/>
    <property type="match status" value="1"/>
</dbReference>
<keyword evidence="5 10" id="KW-0547">Nucleotide-binding</keyword>
<feature type="binding site" evidence="10">
    <location>
        <position position="122"/>
    </location>
    <ligand>
        <name>Mn(2+)</name>
        <dbReference type="ChEBI" id="CHEBI:29035"/>
        <label>1</label>
    </ligand>
</feature>
<dbReference type="EC" id="6.5.1.8" evidence="10"/>
<dbReference type="GO" id="GO:0046872">
    <property type="term" value="F:metal ion binding"/>
    <property type="evidence" value="ECO:0007669"/>
    <property type="project" value="UniProtKB-KW"/>
</dbReference>